<name>A0A4Z2EXK6_9TELE</name>
<organism evidence="3 4">
    <name type="scientific">Liparis tanakae</name>
    <name type="common">Tanaka's snailfish</name>
    <dbReference type="NCBI Taxonomy" id="230148"/>
    <lineage>
        <taxon>Eukaryota</taxon>
        <taxon>Metazoa</taxon>
        <taxon>Chordata</taxon>
        <taxon>Craniata</taxon>
        <taxon>Vertebrata</taxon>
        <taxon>Euteleostomi</taxon>
        <taxon>Actinopterygii</taxon>
        <taxon>Neopterygii</taxon>
        <taxon>Teleostei</taxon>
        <taxon>Neoteleostei</taxon>
        <taxon>Acanthomorphata</taxon>
        <taxon>Eupercaria</taxon>
        <taxon>Perciformes</taxon>
        <taxon>Cottioidei</taxon>
        <taxon>Cottales</taxon>
        <taxon>Liparidae</taxon>
        <taxon>Liparis</taxon>
    </lineage>
</organism>
<keyword evidence="2" id="KW-1133">Transmembrane helix</keyword>
<evidence type="ECO:0000313" key="3">
    <source>
        <dbReference type="EMBL" id="TNN32982.1"/>
    </source>
</evidence>
<reference evidence="3 4" key="1">
    <citation type="submission" date="2019-03" db="EMBL/GenBank/DDBJ databases">
        <title>First draft genome of Liparis tanakae, snailfish: a comprehensive survey of snailfish specific genes.</title>
        <authorList>
            <person name="Kim W."/>
            <person name="Song I."/>
            <person name="Jeong J.-H."/>
            <person name="Kim D."/>
            <person name="Kim S."/>
            <person name="Ryu S."/>
            <person name="Song J.Y."/>
            <person name="Lee S.K."/>
        </authorList>
    </citation>
    <scope>NUCLEOTIDE SEQUENCE [LARGE SCALE GENOMIC DNA]</scope>
    <source>
        <tissue evidence="3">Muscle</tissue>
    </source>
</reference>
<protein>
    <submittedName>
        <fullName evidence="3">Uncharacterized protein</fullName>
    </submittedName>
</protein>
<evidence type="ECO:0000313" key="4">
    <source>
        <dbReference type="Proteomes" id="UP000314294"/>
    </source>
</evidence>
<keyword evidence="2" id="KW-0812">Transmembrane</keyword>
<comment type="caution">
    <text evidence="3">The sequence shown here is derived from an EMBL/GenBank/DDBJ whole genome shotgun (WGS) entry which is preliminary data.</text>
</comment>
<gene>
    <name evidence="3" type="ORF">EYF80_056855</name>
</gene>
<keyword evidence="2" id="KW-0472">Membrane</keyword>
<dbReference type="Proteomes" id="UP000314294">
    <property type="component" value="Unassembled WGS sequence"/>
</dbReference>
<evidence type="ECO:0000256" key="1">
    <source>
        <dbReference type="SAM" id="MobiDB-lite"/>
    </source>
</evidence>
<feature type="transmembrane region" description="Helical" evidence="2">
    <location>
        <begin position="66"/>
        <end position="88"/>
    </location>
</feature>
<sequence length="133" mass="14997">MNAKLARRLADANVQKKNHIARLISKSASWAQQWCSAFSVPLRLSLIFASIVAVSFNVSSSFRLLLYYYFLLCLFIMVNLCPYIYVCVTSEACGRLREAISWVLRPAKLQKSHAPPISLHEPPGHQRPPIAPL</sequence>
<feature type="transmembrane region" description="Helical" evidence="2">
    <location>
        <begin position="34"/>
        <end position="54"/>
    </location>
</feature>
<feature type="region of interest" description="Disordered" evidence="1">
    <location>
        <begin position="113"/>
        <end position="133"/>
    </location>
</feature>
<accession>A0A4Z2EXK6</accession>
<dbReference type="EMBL" id="SRLO01002403">
    <property type="protein sequence ID" value="TNN32982.1"/>
    <property type="molecule type" value="Genomic_DNA"/>
</dbReference>
<keyword evidence="4" id="KW-1185">Reference proteome</keyword>
<proteinExistence type="predicted"/>
<evidence type="ECO:0000256" key="2">
    <source>
        <dbReference type="SAM" id="Phobius"/>
    </source>
</evidence>
<dbReference type="AlphaFoldDB" id="A0A4Z2EXK6"/>